<organism evidence="7 9">
    <name type="scientific">Adineta steineri</name>
    <dbReference type="NCBI Taxonomy" id="433720"/>
    <lineage>
        <taxon>Eukaryota</taxon>
        <taxon>Metazoa</taxon>
        <taxon>Spiralia</taxon>
        <taxon>Gnathifera</taxon>
        <taxon>Rotifera</taxon>
        <taxon>Eurotatoria</taxon>
        <taxon>Bdelloidea</taxon>
        <taxon>Adinetida</taxon>
        <taxon>Adinetidae</taxon>
        <taxon>Adineta</taxon>
    </lineage>
</organism>
<evidence type="ECO:0000313" key="7">
    <source>
        <dbReference type="EMBL" id="CAF0811213.1"/>
    </source>
</evidence>
<accession>A0A813TAM4</accession>
<feature type="transmembrane region" description="Helical" evidence="5">
    <location>
        <begin position="129"/>
        <end position="152"/>
    </location>
</feature>
<dbReference type="Proteomes" id="UP000663860">
    <property type="component" value="Unassembled WGS sequence"/>
</dbReference>
<sequence>MGDSSEYIRLIKYAVLQTTIVPSILCDLLVFAYVIRYWRREIVNAPQNHAILCLLIVSFIQKTTDLPMSLYLLRWGITFRQTNTFCVIWGWVDYSLLVISLHLISWCSIERHLFVFHGLMMKKRSCLILFHYIPMILCLLYAPLFYLSVIIFPSMCTNVWDYTYMFCGGGCYGSVPFWGTFDWLFNYALWLFIILFANLLLFYRFTRQRIRHQQPIQSRHKIRMIIQLGFISVLYLVFMSPEIILGVIEALWSPTFGIDVEVNYLYYICNFINQFLPFVIVSSLPGIRKELNLWFQRIRRRNNVAIRVHPLMTGTVLHR</sequence>
<reference evidence="7" key="1">
    <citation type="submission" date="2021-02" db="EMBL/GenBank/DDBJ databases">
        <authorList>
            <person name="Nowell W R."/>
        </authorList>
    </citation>
    <scope>NUCLEOTIDE SEQUENCE</scope>
</reference>
<dbReference type="EMBL" id="CAJNOE010000048">
    <property type="protein sequence ID" value="CAF0811213.1"/>
    <property type="molecule type" value="Genomic_DNA"/>
</dbReference>
<comment type="caution">
    <text evidence="7">The sequence shown here is derived from an EMBL/GenBank/DDBJ whole genome shotgun (WGS) entry which is preliminary data.</text>
</comment>
<feature type="domain" description="G-protein coupled receptors family 1 profile" evidence="6">
    <location>
        <begin position="26"/>
        <end position="288"/>
    </location>
</feature>
<feature type="transmembrane region" description="Helical" evidence="5">
    <location>
        <begin position="50"/>
        <end position="73"/>
    </location>
</feature>
<dbReference type="GO" id="GO:0016020">
    <property type="term" value="C:membrane"/>
    <property type="evidence" value="ECO:0007669"/>
    <property type="project" value="UniProtKB-SubCell"/>
</dbReference>
<dbReference type="PROSITE" id="PS50262">
    <property type="entry name" value="G_PROTEIN_RECEP_F1_2"/>
    <property type="match status" value="1"/>
</dbReference>
<gene>
    <name evidence="7" type="ORF">IZO911_LOCUS7473</name>
    <name evidence="8" type="ORF">KXQ929_LOCUS40617</name>
</gene>
<feature type="transmembrane region" description="Helical" evidence="5">
    <location>
        <begin position="184"/>
        <end position="203"/>
    </location>
</feature>
<evidence type="ECO:0000256" key="2">
    <source>
        <dbReference type="ARBA" id="ARBA00022692"/>
    </source>
</evidence>
<dbReference type="CDD" id="cd00637">
    <property type="entry name" value="7tm_classA_rhodopsin-like"/>
    <property type="match status" value="1"/>
</dbReference>
<feature type="transmembrane region" description="Helical" evidence="5">
    <location>
        <begin position="20"/>
        <end position="38"/>
    </location>
</feature>
<keyword evidence="2 5" id="KW-0812">Transmembrane</keyword>
<evidence type="ECO:0000259" key="6">
    <source>
        <dbReference type="PROSITE" id="PS50262"/>
    </source>
</evidence>
<feature type="transmembrane region" description="Helical" evidence="5">
    <location>
        <begin position="88"/>
        <end position="109"/>
    </location>
</feature>
<dbReference type="Proteomes" id="UP000663868">
    <property type="component" value="Unassembled WGS sequence"/>
</dbReference>
<dbReference type="AlphaFoldDB" id="A0A813TAM4"/>
<keyword evidence="3 5" id="KW-1133">Transmembrane helix</keyword>
<dbReference type="Gene3D" id="1.20.1070.10">
    <property type="entry name" value="Rhodopsin 7-helix transmembrane proteins"/>
    <property type="match status" value="1"/>
</dbReference>
<evidence type="ECO:0000313" key="9">
    <source>
        <dbReference type="Proteomes" id="UP000663860"/>
    </source>
</evidence>
<comment type="subcellular location">
    <subcellularLocation>
        <location evidence="1">Membrane</location>
    </subcellularLocation>
</comment>
<evidence type="ECO:0000256" key="5">
    <source>
        <dbReference type="SAM" id="Phobius"/>
    </source>
</evidence>
<feature type="transmembrane region" description="Helical" evidence="5">
    <location>
        <begin position="224"/>
        <end position="252"/>
    </location>
</feature>
<proteinExistence type="predicted"/>
<protein>
    <recommendedName>
        <fullName evidence="6">G-protein coupled receptors family 1 profile domain-containing protein</fullName>
    </recommendedName>
</protein>
<dbReference type="SUPFAM" id="SSF81321">
    <property type="entry name" value="Family A G protein-coupled receptor-like"/>
    <property type="match status" value="1"/>
</dbReference>
<evidence type="ECO:0000256" key="1">
    <source>
        <dbReference type="ARBA" id="ARBA00004370"/>
    </source>
</evidence>
<evidence type="ECO:0000256" key="4">
    <source>
        <dbReference type="ARBA" id="ARBA00023136"/>
    </source>
</evidence>
<feature type="transmembrane region" description="Helical" evidence="5">
    <location>
        <begin position="264"/>
        <end position="287"/>
    </location>
</feature>
<dbReference type="EMBL" id="CAJOBB010008543">
    <property type="protein sequence ID" value="CAF4210363.1"/>
    <property type="molecule type" value="Genomic_DNA"/>
</dbReference>
<dbReference type="InterPro" id="IPR017452">
    <property type="entry name" value="GPCR_Rhodpsn_7TM"/>
</dbReference>
<evidence type="ECO:0000313" key="8">
    <source>
        <dbReference type="EMBL" id="CAF4210363.1"/>
    </source>
</evidence>
<name>A0A813TAM4_9BILA</name>
<keyword evidence="4 5" id="KW-0472">Membrane</keyword>
<evidence type="ECO:0000256" key="3">
    <source>
        <dbReference type="ARBA" id="ARBA00022989"/>
    </source>
</evidence>